<dbReference type="WBParaSite" id="jg19388">
    <property type="protein sequence ID" value="jg19388"/>
    <property type="gene ID" value="jg19388"/>
</dbReference>
<evidence type="ECO:0000259" key="1">
    <source>
        <dbReference type="PROSITE" id="PS50940"/>
    </source>
</evidence>
<dbReference type="Gene3D" id="2.170.140.10">
    <property type="entry name" value="Chitin binding domain"/>
    <property type="match status" value="1"/>
</dbReference>
<dbReference type="InterPro" id="IPR002557">
    <property type="entry name" value="Chitin-bd_dom"/>
</dbReference>
<dbReference type="Proteomes" id="UP000887574">
    <property type="component" value="Unplaced"/>
</dbReference>
<keyword evidence="2" id="KW-1185">Reference proteome</keyword>
<name>A0A915DFP0_9BILA</name>
<dbReference type="AlphaFoldDB" id="A0A915DFP0"/>
<accession>A0A915DFP0</accession>
<reference evidence="3" key="1">
    <citation type="submission" date="2022-11" db="UniProtKB">
        <authorList>
            <consortium name="WormBaseParasite"/>
        </authorList>
    </citation>
    <scope>IDENTIFICATION</scope>
</reference>
<dbReference type="PROSITE" id="PS50940">
    <property type="entry name" value="CHIT_BIND_II"/>
    <property type="match status" value="2"/>
</dbReference>
<feature type="domain" description="Chitin-binding type-2" evidence="1">
    <location>
        <begin position="502"/>
        <end position="548"/>
    </location>
</feature>
<evidence type="ECO:0000313" key="3">
    <source>
        <dbReference type="WBParaSite" id="jg19388"/>
    </source>
</evidence>
<dbReference type="SMART" id="SM00494">
    <property type="entry name" value="ChtBD2"/>
    <property type="match status" value="6"/>
</dbReference>
<dbReference type="SUPFAM" id="SSF57625">
    <property type="entry name" value="Invertebrate chitin-binding proteins"/>
    <property type="match status" value="2"/>
</dbReference>
<evidence type="ECO:0000313" key="2">
    <source>
        <dbReference type="Proteomes" id="UP000887574"/>
    </source>
</evidence>
<protein>
    <submittedName>
        <fullName evidence="3">Chitin-binding type-2 domain-containing protein</fullName>
    </submittedName>
</protein>
<dbReference type="GO" id="GO:0005576">
    <property type="term" value="C:extracellular region"/>
    <property type="evidence" value="ECO:0007669"/>
    <property type="project" value="InterPro"/>
</dbReference>
<feature type="domain" description="Chitin-binding type-2" evidence="1">
    <location>
        <begin position="385"/>
        <end position="435"/>
    </location>
</feature>
<dbReference type="InterPro" id="IPR036508">
    <property type="entry name" value="Chitin-bd_dom_sf"/>
</dbReference>
<organism evidence="2 3">
    <name type="scientific">Ditylenchus dipsaci</name>
    <dbReference type="NCBI Taxonomy" id="166011"/>
    <lineage>
        <taxon>Eukaryota</taxon>
        <taxon>Metazoa</taxon>
        <taxon>Ecdysozoa</taxon>
        <taxon>Nematoda</taxon>
        <taxon>Chromadorea</taxon>
        <taxon>Rhabditida</taxon>
        <taxon>Tylenchina</taxon>
        <taxon>Tylenchomorpha</taxon>
        <taxon>Sphaerularioidea</taxon>
        <taxon>Anguinidae</taxon>
        <taxon>Anguininae</taxon>
        <taxon>Ditylenchus</taxon>
    </lineage>
</organism>
<dbReference type="GO" id="GO:0008061">
    <property type="term" value="F:chitin binding"/>
    <property type="evidence" value="ECO:0007669"/>
    <property type="project" value="InterPro"/>
</dbReference>
<proteinExistence type="predicted"/>
<sequence>MFVRLGTALPYLFIATFAASLLSVELIKANLKPGNKQAPSKTFSSFAKNSAARVKTHLFTKLKSRTLEKVANSLSSTPAVLPQLELVDIETFCFGNVDFLSLGSCSSTFLRCGQFSERRQYDFEECPLGEIFHNTRCRPAFEVKDCFNTEVNLLNDATEKLAQTTNFCARSPFESALYSSSQSMGLIKNARDKQCCVEILHPIGSEIRENLLHSFCEQNAQPTNQASAGGNFGMSMQTVETTSRTERCKNWYVTCHAPTIEIVFCDSGKIFDPTRHGCRRVQAEDQCPLIGVCKGWEWRTVPLGECKNNFLFCNAMRPTMFQCQVKGAIFKDGHCRAPEDQFYFCEKHKMTQNLHWQAYRCVHPRVFSPFVKECVLPNEYHCPNRIQCREGDSFATSCSDFFYCYEGKYLQSKCPHLTRWDQTQRRCISDESCHQFQDRRDDRSCQSGEAKPSVDCQSFEECGADGRWTTVSCKEYSTDRLKAPCRFCDKNFNPFDGQGMRQKQCVDGEKIVNKQDCDRYMECVDGEWFNLACPTDFFFDSNMYDRWCGLQGRKFNSDFSSVYLPPLYNQSHAQDNIGFGNGFGPTPKIPVNYKDKYTNSFEFCEKSSPSRLPNPYDCSKYKECAFDLASGQCRYDYQCVAPSVWKGFVSLRAVSVEKLGGAIKASGRMCVAKTYGFINGKCSSTISCDNANSQYSHGSGQCINQHTKAHYSQCSNIWSASTANLLRKLLQWRQIQFSDWPIEHNKKTKCSESSGKMLFVLMGMTATASTSALKETGFQNCAAGLAFSPSIGVCDWPRNVPGC</sequence>